<dbReference type="Pfam" id="PF00005">
    <property type="entry name" value="ABC_tran"/>
    <property type="match status" value="1"/>
</dbReference>
<feature type="transmembrane region" description="Helical" evidence="8">
    <location>
        <begin position="231"/>
        <end position="252"/>
    </location>
</feature>
<evidence type="ECO:0000256" key="4">
    <source>
        <dbReference type="ARBA" id="ARBA00022741"/>
    </source>
</evidence>
<feature type="chain" id="PRO_5047272575" evidence="9">
    <location>
        <begin position="31"/>
        <end position="557"/>
    </location>
</feature>
<evidence type="ECO:0000259" key="11">
    <source>
        <dbReference type="PROSITE" id="PS50929"/>
    </source>
</evidence>
<dbReference type="InterPro" id="IPR003593">
    <property type="entry name" value="AAA+_ATPase"/>
</dbReference>
<dbReference type="Gene3D" id="1.20.1560.10">
    <property type="entry name" value="ABC transporter type 1, transmembrane domain"/>
    <property type="match status" value="1"/>
</dbReference>
<evidence type="ECO:0000256" key="3">
    <source>
        <dbReference type="ARBA" id="ARBA00022692"/>
    </source>
</evidence>
<dbReference type="SUPFAM" id="SSF52540">
    <property type="entry name" value="P-loop containing nucleoside triphosphate hydrolases"/>
    <property type="match status" value="1"/>
</dbReference>
<dbReference type="RefSeq" id="WP_250340656.1">
    <property type="nucleotide sequence ID" value="NZ_CP063231.1"/>
</dbReference>
<dbReference type="PANTHER" id="PTHR43553:SF11">
    <property type="entry name" value="ABC TRANSPORTER ATP-BINDING_PERMEASE PROTEIN YOJI"/>
    <property type="match status" value="1"/>
</dbReference>
<proteinExistence type="predicted"/>
<evidence type="ECO:0000313" key="13">
    <source>
        <dbReference type="Proteomes" id="UP001056681"/>
    </source>
</evidence>
<keyword evidence="3 8" id="KW-0812">Transmembrane</keyword>
<feature type="signal peptide" evidence="9">
    <location>
        <begin position="1"/>
        <end position="30"/>
    </location>
</feature>
<dbReference type="SMART" id="SM00382">
    <property type="entry name" value="AAA"/>
    <property type="match status" value="1"/>
</dbReference>
<comment type="subcellular location">
    <subcellularLocation>
        <location evidence="1">Cell membrane</location>
        <topology evidence="1">Multi-pass membrane protein</topology>
    </subcellularLocation>
</comment>
<keyword evidence="5" id="KW-0067">ATP-binding</keyword>
<dbReference type="PROSITE" id="PS50893">
    <property type="entry name" value="ABC_TRANSPORTER_2"/>
    <property type="match status" value="1"/>
</dbReference>
<keyword evidence="4" id="KW-0547">Nucleotide-binding</keyword>
<evidence type="ECO:0000256" key="6">
    <source>
        <dbReference type="ARBA" id="ARBA00022989"/>
    </source>
</evidence>
<name>A0ABY4T6F7_9GAMM</name>
<dbReference type="InterPro" id="IPR036640">
    <property type="entry name" value="ABC1_TM_sf"/>
</dbReference>
<dbReference type="InterPro" id="IPR005898">
    <property type="entry name" value="Cyc_pep_transpt_SyrD/YojI"/>
</dbReference>
<keyword evidence="9" id="KW-0732">Signal</keyword>
<protein>
    <submittedName>
        <fullName evidence="12">Cyclic peptide export ABC transporter</fullName>
    </submittedName>
</protein>
<accession>A0ABY4T6F7</accession>
<dbReference type="EMBL" id="CP063231">
    <property type="protein sequence ID" value="URL60201.1"/>
    <property type="molecule type" value="Genomic_DNA"/>
</dbReference>
<keyword evidence="2" id="KW-0813">Transport</keyword>
<keyword evidence="7 8" id="KW-0472">Membrane</keyword>
<dbReference type="InterPro" id="IPR050095">
    <property type="entry name" value="ECF_ABC_transporter_ATP-bd"/>
</dbReference>
<dbReference type="Gene3D" id="3.40.50.300">
    <property type="entry name" value="P-loop containing nucleotide triphosphate hydrolases"/>
    <property type="match status" value="1"/>
</dbReference>
<feature type="transmembrane region" description="Helical" evidence="8">
    <location>
        <begin position="55"/>
        <end position="75"/>
    </location>
</feature>
<dbReference type="PANTHER" id="PTHR43553">
    <property type="entry name" value="HEAVY METAL TRANSPORTER"/>
    <property type="match status" value="1"/>
</dbReference>
<evidence type="ECO:0000256" key="2">
    <source>
        <dbReference type="ARBA" id="ARBA00022448"/>
    </source>
</evidence>
<sequence>MILKRFILQHRMLVASAVALSAASALSTMALLSHINAMATHGVHAGDTAPLWEGAGWLVAVLATGAASQFILARLGGDLVAQLRIDLSRRFVDLEYETLANEKHTIFGSLIEDVASIAPLVLVAPLLAYNVLLVVLYVSYLASVSPPLLAILAGFLGVTVVASMALERFLRRRFDALRDANEKVFEYFRYLSEGKKELALNAARAKHVADELIRPAIGRSRRLMVQVHTGLGFNEAWTSTVIYASVFVIVYIGYASLALPQTTIMRFVIGALFLSGPVAFIVSAARQVGVGTASLRHLQRVGLDLDGDGSSRRSAVQGKGGAWQRIALRGVTYAYAGEEEGRVALGPIDLDIQRGELLFIVGGNGSGKSTLLLLLASLLTPRTGELLIDDVPLGRDTQPHRQRFTGVFGDFFLFPHVLDASGRPLSDERIRTLLTSLGLGSLVQVEQGELSKLTLSTGQRKRLALLQCYAEDRDIFFFDEWAADQDTHFRDYFYRTLLPDLKAQGKTVVAITHDDRYFALADRVVKLESGRIVSDTRRRDPGVAYAAGDQSADHRVG</sequence>
<dbReference type="InterPro" id="IPR011527">
    <property type="entry name" value="ABC1_TM_dom"/>
</dbReference>
<evidence type="ECO:0000256" key="5">
    <source>
        <dbReference type="ARBA" id="ARBA00022840"/>
    </source>
</evidence>
<evidence type="ECO:0000313" key="12">
    <source>
        <dbReference type="EMBL" id="URL60201.1"/>
    </source>
</evidence>
<dbReference type="NCBIfam" id="TIGR01194">
    <property type="entry name" value="cyc_pep_trnsptr"/>
    <property type="match status" value="1"/>
</dbReference>
<evidence type="ECO:0000256" key="1">
    <source>
        <dbReference type="ARBA" id="ARBA00004651"/>
    </source>
</evidence>
<evidence type="ECO:0000256" key="9">
    <source>
        <dbReference type="SAM" id="SignalP"/>
    </source>
</evidence>
<dbReference type="Proteomes" id="UP001056681">
    <property type="component" value="Chromosome"/>
</dbReference>
<reference evidence="12" key="1">
    <citation type="submission" date="2020-10" db="EMBL/GenBank/DDBJ databases">
        <title>Whole-genome sequence of Luteibacter sp. EIF3.</title>
        <authorList>
            <person name="Friedrich I."/>
            <person name="Hertel R."/>
            <person name="Daniel R."/>
        </authorList>
    </citation>
    <scope>NUCLEOTIDE SEQUENCE</scope>
    <source>
        <strain evidence="12">EIF3</strain>
    </source>
</reference>
<evidence type="ECO:0000256" key="7">
    <source>
        <dbReference type="ARBA" id="ARBA00023136"/>
    </source>
</evidence>
<keyword evidence="13" id="KW-1185">Reference proteome</keyword>
<feature type="domain" description="ABC transmembrane type-1" evidence="11">
    <location>
        <begin position="13"/>
        <end position="288"/>
    </location>
</feature>
<evidence type="ECO:0000256" key="8">
    <source>
        <dbReference type="SAM" id="Phobius"/>
    </source>
</evidence>
<organism evidence="12 13">
    <name type="scientific">Luteibacter flocculans</name>
    <dbReference type="NCBI Taxonomy" id="2780091"/>
    <lineage>
        <taxon>Bacteria</taxon>
        <taxon>Pseudomonadati</taxon>
        <taxon>Pseudomonadota</taxon>
        <taxon>Gammaproteobacteria</taxon>
        <taxon>Lysobacterales</taxon>
        <taxon>Rhodanobacteraceae</taxon>
        <taxon>Luteibacter</taxon>
    </lineage>
</organism>
<gene>
    <name evidence="12" type="ORF">IM816_09050</name>
</gene>
<dbReference type="InterPro" id="IPR027417">
    <property type="entry name" value="P-loop_NTPase"/>
</dbReference>
<dbReference type="PROSITE" id="PS50929">
    <property type="entry name" value="ABC_TM1F"/>
    <property type="match status" value="1"/>
</dbReference>
<dbReference type="InterPro" id="IPR003439">
    <property type="entry name" value="ABC_transporter-like_ATP-bd"/>
</dbReference>
<evidence type="ECO:0000259" key="10">
    <source>
        <dbReference type="PROSITE" id="PS50893"/>
    </source>
</evidence>
<feature type="transmembrane region" description="Helical" evidence="8">
    <location>
        <begin position="120"/>
        <end position="142"/>
    </location>
</feature>
<feature type="transmembrane region" description="Helical" evidence="8">
    <location>
        <begin position="148"/>
        <end position="166"/>
    </location>
</feature>
<keyword evidence="6 8" id="KW-1133">Transmembrane helix</keyword>
<feature type="domain" description="ABC transporter" evidence="10">
    <location>
        <begin position="326"/>
        <end position="554"/>
    </location>
</feature>
<dbReference type="SUPFAM" id="SSF90123">
    <property type="entry name" value="ABC transporter transmembrane region"/>
    <property type="match status" value="1"/>
</dbReference>
<feature type="transmembrane region" description="Helical" evidence="8">
    <location>
        <begin position="264"/>
        <end position="285"/>
    </location>
</feature>